<gene>
    <name evidence="1" type="ORF">ISN74_13085</name>
</gene>
<evidence type="ECO:0000313" key="1">
    <source>
        <dbReference type="EMBL" id="QRN52411.1"/>
    </source>
</evidence>
<dbReference type="EMBL" id="CP064030">
    <property type="protein sequence ID" value="QRN52411.1"/>
    <property type="molecule type" value="Genomic_DNA"/>
</dbReference>
<evidence type="ECO:0000313" key="2">
    <source>
        <dbReference type="Proteomes" id="UP000663181"/>
    </source>
</evidence>
<dbReference type="RefSeq" id="WP_188799659.1">
    <property type="nucleotide sequence ID" value="NZ_BMIZ01000002.1"/>
</dbReference>
<keyword evidence="2" id="KW-1185">Reference proteome</keyword>
<proteinExistence type="predicted"/>
<organism evidence="1 2">
    <name type="scientific">Dyella caseinilytica</name>
    <dbReference type="NCBI Taxonomy" id="1849581"/>
    <lineage>
        <taxon>Bacteria</taxon>
        <taxon>Pseudomonadati</taxon>
        <taxon>Pseudomonadota</taxon>
        <taxon>Gammaproteobacteria</taxon>
        <taxon>Lysobacterales</taxon>
        <taxon>Rhodanobacteraceae</taxon>
        <taxon>Dyella</taxon>
    </lineage>
</organism>
<protein>
    <submittedName>
        <fullName evidence="1">Uncharacterized protein</fullName>
    </submittedName>
</protein>
<reference evidence="1 2" key="1">
    <citation type="submission" date="2020-10" db="EMBL/GenBank/DDBJ databases">
        <title>Phylogeny of dyella-like bacteria.</title>
        <authorList>
            <person name="Fu J."/>
        </authorList>
    </citation>
    <scope>NUCLEOTIDE SEQUENCE [LARGE SCALE GENOMIC DNA]</scope>
    <source>
        <strain evidence="1 2">DHOB09</strain>
    </source>
</reference>
<sequence length="187" mass="20539">MTKPLHDEIQDQASDMPRLGRKTALAFERPCFRERVAALAGKSAYREPGTGSGTGHMRAIPSDHLVAAALAYARKGPDDIGPDIAFDIATQTMRHKGKICAAVGAALIANYQRDRTRRYMRPFIGNVVWAGYVQVVELPMIVPKPDGMTVDEWRAAVNVAATVMQSLGEKSLQLAERAHKKREREAA</sequence>
<name>A0ABX7GQS5_9GAMM</name>
<accession>A0ABX7GQS5</accession>
<dbReference type="Proteomes" id="UP000663181">
    <property type="component" value="Chromosome"/>
</dbReference>